<evidence type="ECO:0000256" key="2">
    <source>
        <dbReference type="ARBA" id="ARBA00022764"/>
    </source>
</evidence>
<keyword evidence="1" id="KW-0732">Signal</keyword>
<dbReference type="GO" id="GO:0016829">
    <property type="term" value="F:lyase activity"/>
    <property type="evidence" value="ECO:0007669"/>
    <property type="project" value="UniProtKB-KW"/>
</dbReference>
<dbReference type="EMBL" id="LGVR01000108">
    <property type="protein sequence ID" value="KOA82345.1"/>
    <property type="molecule type" value="Genomic_DNA"/>
</dbReference>
<dbReference type="Proteomes" id="UP000037540">
    <property type="component" value="Unassembled WGS sequence"/>
</dbReference>
<reference evidence="5 6" key="1">
    <citation type="submission" date="2015-07" db="EMBL/GenBank/DDBJ databases">
        <title>Draft genome sequences of 17 French Clostridium botulinum group III.</title>
        <authorList>
            <person name="Woudstra C."/>
            <person name="Le Marechal C."/>
            <person name="Souillard R."/>
            <person name="Bayon-Auboyer M.-H."/>
            <person name="Dessouter D."/>
            <person name="Fach P."/>
        </authorList>
    </citation>
    <scope>NUCLEOTIDE SEQUENCE [LARGE SCALE GENOMIC DNA]</scope>
    <source>
        <strain evidence="5 6">12LNRI-CD</strain>
    </source>
</reference>
<accession>A0A9Q1UVW0</accession>
<proteinExistence type="predicted"/>
<dbReference type="InterPro" id="IPR012480">
    <property type="entry name" value="Hepar_II_III_C"/>
</dbReference>
<sequence>MKNKYFKDAGNLYLRTDWNRNATFSYFHNGSIGGGHGHADLLHYDITYKGKNFLIDTGRYTYLEENKYRNYFKSAYAHNTIVVDNDPFTTIKDSWCFNKVAEPFKNYVNFKDDINYIEMMFNGILDNKNSYIIIRKVINIEPSIWIIIDHIKSSGPHTINKFYHLDTDVTVSFKINYSLLEKDNENLSINHFGIDDIKIKNDYISKHFNNLENSKTIVSQKSFIDIGTCYDVIYEKELRDDIQITPAKLYQAGKVNPLSDNDATAIEIKINNKTYLISVTHREIFSGNKLLLFNNTIPLYGKTIVIESILNHMNYIKLKY</sequence>
<evidence type="ECO:0000313" key="5">
    <source>
        <dbReference type="EMBL" id="KOA82345.1"/>
    </source>
</evidence>
<evidence type="ECO:0000256" key="3">
    <source>
        <dbReference type="ARBA" id="ARBA00023239"/>
    </source>
</evidence>
<comment type="caution">
    <text evidence="5">The sequence shown here is derived from an EMBL/GenBank/DDBJ whole genome shotgun (WGS) entry which is preliminary data.</text>
</comment>
<name>A0A9Q1UVW0_CLOBO</name>
<protein>
    <submittedName>
        <fullName evidence="5">Heparinase</fullName>
    </submittedName>
</protein>
<evidence type="ECO:0000256" key="1">
    <source>
        <dbReference type="ARBA" id="ARBA00022729"/>
    </source>
</evidence>
<dbReference type="PANTHER" id="PTHR39210">
    <property type="entry name" value="HEPARIN-SULFATE LYASE"/>
    <property type="match status" value="1"/>
</dbReference>
<organism evidence="5 6">
    <name type="scientific">Clostridium botulinum</name>
    <dbReference type="NCBI Taxonomy" id="1491"/>
    <lineage>
        <taxon>Bacteria</taxon>
        <taxon>Bacillati</taxon>
        <taxon>Bacillota</taxon>
        <taxon>Clostridia</taxon>
        <taxon>Eubacteriales</taxon>
        <taxon>Clostridiaceae</taxon>
        <taxon>Clostridium</taxon>
    </lineage>
</organism>
<evidence type="ECO:0000259" key="4">
    <source>
        <dbReference type="Pfam" id="PF07940"/>
    </source>
</evidence>
<keyword evidence="3" id="KW-0456">Lyase</keyword>
<feature type="domain" description="Heparinase II/III-like C-terminal" evidence="4">
    <location>
        <begin position="5"/>
        <end position="218"/>
    </location>
</feature>
<dbReference type="RefSeq" id="WP_013725994.1">
    <property type="nucleotide sequence ID" value="NZ_LGVO01000041.1"/>
</dbReference>
<dbReference type="Gene3D" id="2.70.98.70">
    <property type="match status" value="1"/>
</dbReference>
<dbReference type="AlphaFoldDB" id="A0A9Q1UVW0"/>
<evidence type="ECO:0000313" key="6">
    <source>
        <dbReference type="Proteomes" id="UP000037540"/>
    </source>
</evidence>
<dbReference type="PANTHER" id="PTHR39210:SF1">
    <property type="entry name" value="HEPARIN-SULFATE LYASE"/>
    <property type="match status" value="1"/>
</dbReference>
<keyword evidence="2" id="KW-0574">Periplasm</keyword>
<dbReference type="Pfam" id="PF07940">
    <property type="entry name" value="Hepar_II_III_C"/>
    <property type="match status" value="1"/>
</dbReference>
<gene>
    <name evidence="5" type="ORF">ADU74_13625</name>
</gene>
<dbReference type="OrthoDB" id="7335480at2"/>